<proteinExistence type="predicted"/>
<gene>
    <name evidence="2" type="ORF">G7Z17_g4936</name>
</gene>
<keyword evidence="3" id="KW-1185">Reference proteome</keyword>
<evidence type="ECO:0000313" key="2">
    <source>
        <dbReference type="EMBL" id="KAF7551536.1"/>
    </source>
</evidence>
<feature type="region of interest" description="Disordered" evidence="1">
    <location>
        <begin position="1"/>
        <end position="29"/>
    </location>
</feature>
<evidence type="ECO:0000313" key="3">
    <source>
        <dbReference type="Proteomes" id="UP000722485"/>
    </source>
</evidence>
<dbReference type="Proteomes" id="UP000722485">
    <property type="component" value="Unassembled WGS sequence"/>
</dbReference>
<organism evidence="2 3">
    <name type="scientific">Cylindrodendrum hubeiense</name>
    <dbReference type="NCBI Taxonomy" id="595255"/>
    <lineage>
        <taxon>Eukaryota</taxon>
        <taxon>Fungi</taxon>
        <taxon>Dikarya</taxon>
        <taxon>Ascomycota</taxon>
        <taxon>Pezizomycotina</taxon>
        <taxon>Sordariomycetes</taxon>
        <taxon>Hypocreomycetidae</taxon>
        <taxon>Hypocreales</taxon>
        <taxon>Nectriaceae</taxon>
        <taxon>Cylindrodendrum</taxon>
    </lineage>
</organism>
<evidence type="ECO:0000256" key="1">
    <source>
        <dbReference type="SAM" id="MobiDB-lite"/>
    </source>
</evidence>
<comment type="caution">
    <text evidence="2">The sequence shown here is derived from an EMBL/GenBank/DDBJ whole genome shotgun (WGS) entry which is preliminary data.</text>
</comment>
<dbReference type="EMBL" id="JAANBB010000076">
    <property type="protein sequence ID" value="KAF7551536.1"/>
    <property type="molecule type" value="Genomic_DNA"/>
</dbReference>
<protein>
    <submittedName>
        <fullName evidence="2">Uncharacterized protein</fullName>
    </submittedName>
</protein>
<reference evidence="2" key="1">
    <citation type="submission" date="2020-03" db="EMBL/GenBank/DDBJ databases">
        <title>Draft Genome Sequence of Cylindrodendrum hubeiense.</title>
        <authorList>
            <person name="Buettner E."/>
            <person name="Kellner H."/>
        </authorList>
    </citation>
    <scope>NUCLEOTIDE SEQUENCE</scope>
    <source>
        <strain evidence="2">IHI 201604</strain>
    </source>
</reference>
<dbReference type="AlphaFoldDB" id="A0A9P5HBV2"/>
<accession>A0A9P5HBV2</accession>
<sequence length="124" mass="14295">MLRPHNAHREYDAEAHLQGSGRDLRSSTRADAPMASSHCIDDWVLARQVLPSFTSSCLIMHCLPPTFGLAYSMEWSGRAFAMEQERRWGGLDCGGRERETTHRRWHRHRRSQPILALTIPTDQR</sequence>
<name>A0A9P5HBV2_9HYPO</name>